<gene>
    <name evidence="2" type="ORF">L596_009211</name>
</gene>
<sequence length="87" mass="10059">MSLNEDEIRIRQKALGFQASRRLDRIFHSETLSTRRNSKERRDISEAFFKRDTFNSRKPGTGRVVPPLRCASSLRAASDDGTEQPRH</sequence>
<comment type="caution">
    <text evidence="2">The sequence shown here is derived from an EMBL/GenBank/DDBJ whole genome shotgun (WGS) entry which is preliminary data.</text>
</comment>
<evidence type="ECO:0000313" key="3">
    <source>
        <dbReference type="Proteomes" id="UP000298663"/>
    </source>
</evidence>
<protein>
    <submittedName>
        <fullName evidence="2">Uncharacterized protein</fullName>
    </submittedName>
</protein>
<organism evidence="2 3">
    <name type="scientific">Steinernema carpocapsae</name>
    <name type="common">Entomopathogenic nematode</name>
    <dbReference type="NCBI Taxonomy" id="34508"/>
    <lineage>
        <taxon>Eukaryota</taxon>
        <taxon>Metazoa</taxon>
        <taxon>Ecdysozoa</taxon>
        <taxon>Nematoda</taxon>
        <taxon>Chromadorea</taxon>
        <taxon>Rhabditida</taxon>
        <taxon>Tylenchina</taxon>
        <taxon>Panagrolaimomorpha</taxon>
        <taxon>Strongyloidoidea</taxon>
        <taxon>Steinernematidae</taxon>
        <taxon>Steinernema</taxon>
    </lineage>
</organism>
<dbReference type="AlphaFoldDB" id="A0A4U5PF41"/>
<reference evidence="2 3" key="1">
    <citation type="journal article" date="2015" name="Genome Biol.">
        <title>Comparative genomics of Steinernema reveals deeply conserved gene regulatory networks.</title>
        <authorList>
            <person name="Dillman A.R."/>
            <person name="Macchietto M."/>
            <person name="Porter C.F."/>
            <person name="Rogers A."/>
            <person name="Williams B."/>
            <person name="Antoshechkin I."/>
            <person name="Lee M.M."/>
            <person name="Goodwin Z."/>
            <person name="Lu X."/>
            <person name="Lewis E.E."/>
            <person name="Goodrich-Blair H."/>
            <person name="Stock S.P."/>
            <person name="Adams B.J."/>
            <person name="Sternberg P.W."/>
            <person name="Mortazavi A."/>
        </authorList>
    </citation>
    <scope>NUCLEOTIDE SEQUENCE [LARGE SCALE GENOMIC DNA]</scope>
    <source>
        <strain evidence="2 3">ALL</strain>
    </source>
</reference>
<dbReference type="Proteomes" id="UP000298663">
    <property type="component" value="Unassembled WGS sequence"/>
</dbReference>
<name>A0A4U5PF41_STECR</name>
<dbReference type="EMBL" id="AZBU02000002">
    <property type="protein sequence ID" value="TKR94986.1"/>
    <property type="molecule type" value="Genomic_DNA"/>
</dbReference>
<reference evidence="2 3" key="2">
    <citation type="journal article" date="2019" name="G3 (Bethesda)">
        <title>Hybrid Assembly of the Genome of the Entomopathogenic Nematode Steinernema carpocapsae Identifies the X-Chromosome.</title>
        <authorList>
            <person name="Serra L."/>
            <person name="Macchietto M."/>
            <person name="Macias-Munoz A."/>
            <person name="McGill C.J."/>
            <person name="Rodriguez I.M."/>
            <person name="Rodriguez B."/>
            <person name="Murad R."/>
            <person name="Mortazavi A."/>
        </authorList>
    </citation>
    <scope>NUCLEOTIDE SEQUENCE [LARGE SCALE GENOMIC DNA]</scope>
    <source>
        <strain evidence="2 3">ALL</strain>
    </source>
</reference>
<evidence type="ECO:0000313" key="2">
    <source>
        <dbReference type="EMBL" id="TKR94986.1"/>
    </source>
</evidence>
<proteinExistence type="predicted"/>
<evidence type="ECO:0000256" key="1">
    <source>
        <dbReference type="SAM" id="MobiDB-lite"/>
    </source>
</evidence>
<accession>A0A4U5PF41</accession>
<keyword evidence="3" id="KW-1185">Reference proteome</keyword>
<feature type="region of interest" description="Disordered" evidence="1">
    <location>
        <begin position="53"/>
        <end position="87"/>
    </location>
</feature>